<name>A0A127PC69_9BURK</name>
<dbReference type="Proteomes" id="UP000072421">
    <property type="component" value="Chromosome"/>
</dbReference>
<proteinExistence type="predicted"/>
<accession>A0A127PC69</accession>
<organism evidence="1">
    <name type="scientific">Collimonas fungivorans</name>
    <dbReference type="NCBI Taxonomy" id="158899"/>
    <lineage>
        <taxon>Bacteria</taxon>
        <taxon>Pseudomonadati</taxon>
        <taxon>Pseudomonadota</taxon>
        <taxon>Betaproteobacteria</taxon>
        <taxon>Burkholderiales</taxon>
        <taxon>Oxalobacteraceae</taxon>
        <taxon>Collimonas</taxon>
    </lineage>
</organism>
<evidence type="ECO:0000313" key="1">
    <source>
        <dbReference type="EMBL" id="AMO95204.1"/>
    </source>
</evidence>
<dbReference type="EMBL" id="CP013232">
    <property type="protein sequence ID" value="AMO95204.1"/>
    <property type="molecule type" value="Genomic_DNA"/>
</dbReference>
<sequence>MWIAKASPPHSEIGSGVGMPLLNRRLTQVAIWHGRVGPNIIWPDSATR</sequence>
<gene>
    <name evidence="1" type="ORF">CFter6_2532</name>
</gene>
<reference evidence="1 2" key="1">
    <citation type="submission" date="2015-11" db="EMBL/GenBank/DDBJ databases">
        <title>Exploring the genomic traits of fungus-feeding bacterial genus Collimonas.</title>
        <authorList>
            <person name="Song C."/>
            <person name="Schmidt R."/>
            <person name="de Jager V."/>
            <person name="Krzyzanowska D."/>
            <person name="Jongedijk E."/>
            <person name="Cankar K."/>
            <person name="Beekwilder J."/>
            <person name="van Veen A."/>
            <person name="de Boer W."/>
            <person name="van Veen J.A."/>
            <person name="Garbeva P."/>
        </authorList>
    </citation>
    <scope>NUCLEOTIDE SEQUENCE [LARGE SCALE GENOMIC DNA]</scope>
    <source>
        <strain evidence="1 2">Ter6</strain>
    </source>
</reference>
<dbReference type="AlphaFoldDB" id="A0A127PC69"/>
<protein>
    <submittedName>
        <fullName evidence="1">Uncharacterized protein</fullName>
    </submittedName>
</protein>
<evidence type="ECO:0000313" key="2">
    <source>
        <dbReference type="Proteomes" id="UP000072421"/>
    </source>
</evidence>